<accession>A0A5D3CEG7</accession>
<dbReference type="Proteomes" id="UP000321393">
    <property type="component" value="Unassembled WGS sequence"/>
</dbReference>
<organism evidence="2 4">
    <name type="scientific">Cucumis melo var. makuwa</name>
    <name type="common">Oriental melon</name>
    <dbReference type="NCBI Taxonomy" id="1194695"/>
    <lineage>
        <taxon>Eukaryota</taxon>
        <taxon>Viridiplantae</taxon>
        <taxon>Streptophyta</taxon>
        <taxon>Embryophyta</taxon>
        <taxon>Tracheophyta</taxon>
        <taxon>Spermatophyta</taxon>
        <taxon>Magnoliopsida</taxon>
        <taxon>eudicotyledons</taxon>
        <taxon>Gunneridae</taxon>
        <taxon>Pentapetalae</taxon>
        <taxon>rosids</taxon>
        <taxon>fabids</taxon>
        <taxon>Cucurbitales</taxon>
        <taxon>Cucurbitaceae</taxon>
        <taxon>Benincaseae</taxon>
        <taxon>Cucumis</taxon>
    </lineage>
</organism>
<evidence type="ECO:0000313" key="3">
    <source>
        <dbReference type="Proteomes" id="UP000321393"/>
    </source>
</evidence>
<protein>
    <recommendedName>
        <fullName evidence="5">Gag-pol polyprotein</fullName>
    </recommendedName>
</protein>
<evidence type="ECO:0000313" key="1">
    <source>
        <dbReference type="EMBL" id="KAA0043625.1"/>
    </source>
</evidence>
<dbReference type="OrthoDB" id="1432452at2759"/>
<proteinExistence type="predicted"/>
<dbReference type="Proteomes" id="UP000321947">
    <property type="component" value="Unassembled WGS sequence"/>
</dbReference>
<dbReference type="EMBL" id="SSTE01015080">
    <property type="protein sequence ID" value="KAA0043625.1"/>
    <property type="molecule type" value="Genomic_DNA"/>
</dbReference>
<evidence type="ECO:0008006" key="5">
    <source>
        <dbReference type="Google" id="ProtNLM"/>
    </source>
</evidence>
<gene>
    <name evidence="2" type="ORF">E5676_scaffold447G001620</name>
    <name evidence="1" type="ORF">E6C27_scaffold320G00680</name>
</gene>
<evidence type="ECO:0000313" key="2">
    <source>
        <dbReference type="EMBL" id="TYK09740.1"/>
    </source>
</evidence>
<dbReference type="EMBL" id="SSTD01011480">
    <property type="protein sequence ID" value="TYK09740.1"/>
    <property type="molecule type" value="Genomic_DNA"/>
</dbReference>
<sequence>MDSVSEGTSMTRPSMLNGANYGYWKAMMIDFLKSMDSRYQGQKKKNGIVFQSVCKDNSKISLKAPENENLPEVVALLSIWFTKFKNKFYKKAGGYGSQTNQEGVSSNCYGSNSKNVDLPSKRCDKDQSTTHKDKSDKFDKSVRCHECEGYRHFQAECPTYLKKKKKILNITLSDEDTLSDSWCEDYGRSLIICEAEGSSKLSNNDELLLQAVIEPKLFEDLEREGVKKDQLPPPIPLTDFEELL</sequence>
<evidence type="ECO:0000313" key="4">
    <source>
        <dbReference type="Proteomes" id="UP000321947"/>
    </source>
</evidence>
<comment type="caution">
    <text evidence="2">The sequence shown here is derived from an EMBL/GenBank/DDBJ whole genome shotgun (WGS) entry which is preliminary data.</text>
</comment>
<name>A0A5D3CEG7_CUCMM</name>
<reference evidence="3 4" key="1">
    <citation type="submission" date="2019-08" db="EMBL/GenBank/DDBJ databases">
        <title>Draft genome sequences of two oriental melons (Cucumis melo L. var makuwa).</title>
        <authorList>
            <person name="Kwon S.-Y."/>
        </authorList>
    </citation>
    <scope>NUCLEOTIDE SEQUENCE [LARGE SCALE GENOMIC DNA]</scope>
    <source>
        <strain evidence="4">cv. Chang Bougi</strain>
        <strain evidence="3">cv. SW 3</strain>
        <tissue evidence="2">Leaf</tissue>
    </source>
</reference>
<dbReference type="AlphaFoldDB" id="A0A5D3CEG7"/>